<feature type="compositionally biased region" description="Basic and acidic residues" evidence="1">
    <location>
        <begin position="154"/>
        <end position="180"/>
    </location>
</feature>
<name>A0A6A6IHM2_9PLEO</name>
<sequence>MAVASPRQPTTLQQLTPPSSSHGGRGSWDFAVPVQRLDTAKRSYAEQEPFMSEDVAPAHPYSPREPPSAQPNGVLKAPRSPLEPQGQHNGDEQGFLAPSRVHELHKKGSGEVSANSSDPDSVLEYYKGAESRNGATAKNKGRKKPTKMPSNWTEVEKDENNWIHRDKLKEIEIREMEEAGFRVGRTSRSNSRSQSARHASRDRTNSEATDPAYNGDDRQDNRRMVSPIPDEEGDAQPSAWDLRTPAEIAAEKEQYAARNNHGVRPSTSRIPVAKLSPVPVPPTLADRDAPLPRPRKESGNWNGDAIATNGARVRSGSTSSQVLLDEPRRSEDPQRSPMSGNFSTPASPMTGSPPKAKTPGKPTPTGRKASTQKTQAKPRNTSTSSPVKRPGTSGGSLSRPSTSHRPEGEAPWIATMYKPDPRLPPDQQIIPTHAKRMQQEQWENEGRVGSMYDKEFRLLNTEEYADNRASQIQPIDLEQAQQDEQWPLPSPTKVSPERIDTNVKSPTTEQGGYKLTPTIPQSPRIPSRTSNRQVSAPSPKPTTTRLPEPPEEKEKEKKNCCCIVM</sequence>
<feature type="compositionally biased region" description="Polar residues" evidence="1">
    <location>
        <begin position="527"/>
        <end position="536"/>
    </location>
</feature>
<feature type="compositionally biased region" description="Basic and acidic residues" evidence="1">
    <location>
        <begin position="548"/>
        <end position="559"/>
    </location>
</feature>
<proteinExistence type="predicted"/>
<feature type="compositionally biased region" description="Polar residues" evidence="1">
    <location>
        <begin position="186"/>
        <end position="197"/>
    </location>
</feature>
<feature type="compositionally biased region" description="Basic and acidic residues" evidence="1">
    <location>
        <begin position="285"/>
        <end position="298"/>
    </location>
</feature>
<dbReference type="Proteomes" id="UP000800094">
    <property type="component" value="Unassembled WGS sequence"/>
</dbReference>
<feature type="compositionally biased region" description="Polar residues" evidence="1">
    <location>
        <begin position="468"/>
        <end position="484"/>
    </location>
</feature>
<dbReference type="OrthoDB" id="10249311at2759"/>
<dbReference type="AlphaFoldDB" id="A0A6A6IHM2"/>
<dbReference type="RefSeq" id="XP_033684037.1">
    <property type="nucleotide sequence ID" value="XM_033823656.1"/>
</dbReference>
<feature type="region of interest" description="Disordered" evidence="1">
    <location>
        <begin position="1"/>
        <end position="428"/>
    </location>
</feature>
<feature type="compositionally biased region" description="Low complexity" evidence="1">
    <location>
        <begin position="350"/>
        <end position="368"/>
    </location>
</feature>
<feature type="compositionally biased region" description="Polar residues" evidence="1">
    <location>
        <begin position="369"/>
        <end position="386"/>
    </location>
</feature>
<feature type="compositionally biased region" description="Basic and acidic residues" evidence="1">
    <location>
        <begin position="100"/>
        <end position="109"/>
    </location>
</feature>
<protein>
    <submittedName>
        <fullName evidence="2">Uncharacterized protein</fullName>
    </submittedName>
</protein>
<feature type="region of interest" description="Disordered" evidence="1">
    <location>
        <begin position="467"/>
        <end position="565"/>
    </location>
</feature>
<evidence type="ECO:0000313" key="3">
    <source>
        <dbReference type="Proteomes" id="UP000800094"/>
    </source>
</evidence>
<gene>
    <name evidence="2" type="ORF">BU26DRAFT_426030</name>
</gene>
<organism evidence="2 3">
    <name type="scientific">Trematosphaeria pertusa</name>
    <dbReference type="NCBI Taxonomy" id="390896"/>
    <lineage>
        <taxon>Eukaryota</taxon>
        <taxon>Fungi</taxon>
        <taxon>Dikarya</taxon>
        <taxon>Ascomycota</taxon>
        <taxon>Pezizomycotina</taxon>
        <taxon>Dothideomycetes</taxon>
        <taxon>Pleosporomycetidae</taxon>
        <taxon>Pleosporales</taxon>
        <taxon>Massarineae</taxon>
        <taxon>Trematosphaeriaceae</taxon>
        <taxon>Trematosphaeria</taxon>
    </lineage>
</organism>
<feature type="compositionally biased region" description="Polar residues" evidence="1">
    <location>
        <begin position="7"/>
        <end position="22"/>
    </location>
</feature>
<feature type="compositionally biased region" description="Basic and acidic residues" evidence="1">
    <location>
        <begin position="325"/>
        <end position="334"/>
    </location>
</feature>
<keyword evidence="3" id="KW-1185">Reference proteome</keyword>
<evidence type="ECO:0000313" key="2">
    <source>
        <dbReference type="EMBL" id="KAF2249033.1"/>
    </source>
</evidence>
<evidence type="ECO:0000256" key="1">
    <source>
        <dbReference type="SAM" id="MobiDB-lite"/>
    </source>
</evidence>
<accession>A0A6A6IHM2</accession>
<reference evidence="2" key="1">
    <citation type="journal article" date="2020" name="Stud. Mycol.">
        <title>101 Dothideomycetes genomes: a test case for predicting lifestyles and emergence of pathogens.</title>
        <authorList>
            <person name="Haridas S."/>
            <person name="Albert R."/>
            <person name="Binder M."/>
            <person name="Bloem J."/>
            <person name="Labutti K."/>
            <person name="Salamov A."/>
            <person name="Andreopoulos B."/>
            <person name="Baker S."/>
            <person name="Barry K."/>
            <person name="Bills G."/>
            <person name="Bluhm B."/>
            <person name="Cannon C."/>
            <person name="Castanera R."/>
            <person name="Culley D."/>
            <person name="Daum C."/>
            <person name="Ezra D."/>
            <person name="Gonzalez J."/>
            <person name="Henrissat B."/>
            <person name="Kuo A."/>
            <person name="Liang C."/>
            <person name="Lipzen A."/>
            <person name="Lutzoni F."/>
            <person name="Magnuson J."/>
            <person name="Mondo S."/>
            <person name="Nolan M."/>
            <person name="Ohm R."/>
            <person name="Pangilinan J."/>
            <person name="Park H.-J."/>
            <person name="Ramirez L."/>
            <person name="Alfaro M."/>
            <person name="Sun H."/>
            <person name="Tritt A."/>
            <person name="Yoshinaga Y."/>
            <person name="Zwiers L.-H."/>
            <person name="Turgeon B."/>
            <person name="Goodwin S."/>
            <person name="Spatafora J."/>
            <person name="Crous P."/>
            <person name="Grigoriev I."/>
        </authorList>
    </citation>
    <scope>NUCLEOTIDE SEQUENCE</scope>
    <source>
        <strain evidence="2">CBS 122368</strain>
    </source>
</reference>
<dbReference type="GeneID" id="54576986"/>
<dbReference type="EMBL" id="ML987195">
    <property type="protein sequence ID" value="KAF2249033.1"/>
    <property type="molecule type" value="Genomic_DNA"/>
</dbReference>
<feature type="compositionally biased region" description="Polar residues" evidence="1">
    <location>
        <begin position="336"/>
        <end position="349"/>
    </location>
</feature>